<dbReference type="PANTHER" id="PTHR39290">
    <property type="entry name" value="C3H1-TYPE DOMAIN-CONTAINING PROTEIN-RELATED"/>
    <property type="match status" value="1"/>
</dbReference>
<dbReference type="Proteomes" id="UP000037923">
    <property type="component" value="Unassembled WGS sequence"/>
</dbReference>
<evidence type="ECO:0008006" key="4">
    <source>
        <dbReference type="Google" id="ProtNLM"/>
    </source>
</evidence>
<gene>
    <name evidence="2" type="ORF">ABB37_01751</name>
</gene>
<dbReference type="PANTHER" id="PTHR39290:SF6">
    <property type="entry name" value="S-ADENOSYL-L-METHIONINE-DEPENDENT METHYLTRANSFERASES SUPERFAMILY PROTEIN"/>
    <property type="match status" value="1"/>
</dbReference>
<keyword evidence="3" id="KW-1185">Reference proteome</keyword>
<proteinExistence type="predicted"/>
<sequence>MDFSTSSRQWSAKPSTLAKIPSIPVMAINNVGDSGSSSLNGSRTGAVASAQNPHPHRYDSSNGFTSTSDDGRGSSECVRSASSVRYHENSDSCSCPMCKLTLYISYMYRDQRRASPHVMLARPSPDYAMVPDGSLPPLPVLQKPSGVEVCPVYASYGFCPLHKGCFLPHDGANCASPRVLRLGSADAEVQRLVRRGMELQCTDVWTCDVCGYSEIDEFAEMPLGTEHAFRQCPRCTFMCYFPYITYLVEDILASVGDDYQLYKSEIDRYRAQLPDLFKIPLSYEAHRVANVLFAWSLVSPAHARDAMNTVVREFPEVEAIVSIGSGAGYVEHIFNRVMHHVPLREEWEVDRRRFPITAFDNVRCDFYGKRVIPIFAFDALALQGTYSVHVSMGGPVALYSLNCKKSALLLCWPPFGSREREESSMGFEALEYFTRQGGTTFIYVGDTAATGDWRFHMLLKSHYKLVRAYPVRRELRRWCPQEMGFVYGGNDSIGVYRLRDVPLLTTY</sequence>
<dbReference type="EMBL" id="LGTL01000002">
    <property type="protein sequence ID" value="KPA85453.1"/>
    <property type="molecule type" value="Genomic_DNA"/>
</dbReference>
<comment type="caution">
    <text evidence="2">The sequence shown here is derived from an EMBL/GenBank/DDBJ whole genome shotgun (WGS) entry which is preliminary data.</text>
</comment>
<protein>
    <recommendedName>
        <fullName evidence="4">C3H1-type domain-containing protein</fullName>
    </recommendedName>
</protein>
<feature type="compositionally biased region" description="Polar residues" evidence="1">
    <location>
        <begin position="34"/>
        <end position="43"/>
    </location>
</feature>
<dbReference type="AlphaFoldDB" id="A0A0M9G9C4"/>
<evidence type="ECO:0000313" key="2">
    <source>
        <dbReference type="EMBL" id="KPA85453.1"/>
    </source>
</evidence>
<evidence type="ECO:0000313" key="3">
    <source>
        <dbReference type="Proteomes" id="UP000037923"/>
    </source>
</evidence>
<dbReference type="VEuPathDB" id="TriTrypDB:LpyrH10_02_7250"/>
<dbReference type="OrthoDB" id="269171at2759"/>
<dbReference type="OMA" id="CWPPFGS"/>
<dbReference type="RefSeq" id="XP_015663892.1">
    <property type="nucleotide sequence ID" value="XM_015798372.1"/>
</dbReference>
<dbReference type="GeneID" id="26902046"/>
<feature type="region of interest" description="Disordered" evidence="1">
    <location>
        <begin position="34"/>
        <end position="76"/>
    </location>
</feature>
<name>A0A0M9G9C4_LEPPY</name>
<reference evidence="2 3" key="1">
    <citation type="submission" date="2015-07" db="EMBL/GenBank/DDBJ databases">
        <title>High-quality genome of monoxenous trypanosomatid Leptomonas pyrrhocoris.</title>
        <authorList>
            <person name="Flegontov P."/>
            <person name="Butenko A."/>
            <person name="Firsov S."/>
            <person name="Vlcek C."/>
            <person name="Logacheva M.D."/>
            <person name="Field M."/>
            <person name="Filatov D."/>
            <person name="Flegontova O."/>
            <person name="Gerasimov E."/>
            <person name="Jackson A.P."/>
            <person name="Kelly S."/>
            <person name="Opperdoes F."/>
            <person name="O'Reilly A."/>
            <person name="Votypka J."/>
            <person name="Yurchenko V."/>
            <person name="Lukes J."/>
        </authorList>
    </citation>
    <scope>NUCLEOTIDE SEQUENCE [LARGE SCALE GENOMIC DNA]</scope>
    <source>
        <strain evidence="2">H10</strain>
    </source>
</reference>
<organism evidence="2 3">
    <name type="scientific">Leptomonas pyrrhocoris</name>
    <name type="common">Firebug parasite</name>
    <dbReference type="NCBI Taxonomy" id="157538"/>
    <lineage>
        <taxon>Eukaryota</taxon>
        <taxon>Discoba</taxon>
        <taxon>Euglenozoa</taxon>
        <taxon>Kinetoplastea</taxon>
        <taxon>Metakinetoplastina</taxon>
        <taxon>Trypanosomatida</taxon>
        <taxon>Trypanosomatidae</taxon>
        <taxon>Leishmaniinae</taxon>
        <taxon>Leptomonas</taxon>
    </lineage>
</organism>
<accession>A0A0M9G9C4</accession>
<evidence type="ECO:0000256" key="1">
    <source>
        <dbReference type="SAM" id="MobiDB-lite"/>
    </source>
</evidence>